<sequence>MLHQVSPTAVLAVAAMILPSIVSADGPLASSKRGLCFTPNETTRADDSIWPPALSWYYNYKPLPEPKYKDIPQSEFEFVPMLWGAPETKGDTSFVTTVKDLIKSGVNITNVLSFNEPDAPYAWGGSYLDPVTAAQAWVDNIKPLSDMGLRVGLPACTGGRDGLPWLETFVRECSALVSTGNKKENCTFDFVTIHWYGNFDGLASHMGQYAAAFPNKTMWITEYNLAGASLEETQAFYKISAEYFDRLDFVERYSLFGAFRSDVSNVGPNAAMLSNDGRLTDIGAWYLGREGTGVKPTDGKSVSVAGRQVMPTVSAAILGAVAIAWGLF</sequence>
<feature type="signal peptide" evidence="1">
    <location>
        <begin position="1"/>
        <end position="24"/>
    </location>
</feature>
<accession>A0AA40BLB6</accession>
<dbReference type="InterPro" id="IPR053183">
    <property type="entry name" value="ASL1"/>
</dbReference>
<comment type="caution">
    <text evidence="3">The sequence shown here is derived from an EMBL/GenBank/DDBJ whole genome shotgun (WGS) entry which is preliminary data.</text>
</comment>
<dbReference type="InterPro" id="IPR024655">
    <property type="entry name" value="Asl1_glyco_hydro_catalytic"/>
</dbReference>
<dbReference type="EMBL" id="JAUKTV010000006">
    <property type="protein sequence ID" value="KAK0736345.1"/>
    <property type="molecule type" value="Genomic_DNA"/>
</dbReference>
<dbReference type="GO" id="GO:0016787">
    <property type="term" value="F:hydrolase activity"/>
    <property type="evidence" value="ECO:0007669"/>
    <property type="project" value="UniProtKB-KW"/>
</dbReference>
<proteinExistence type="predicted"/>
<dbReference type="SUPFAM" id="SSF51445">
    <property type="entry name" value="(Trans)glycosidases"/>
    <property type="match status" value="1"/>
</dbReference>
<evidence type="ECO:0000313" key="3">
    <source>
        <dbReference type="EMBL" id="KAK0736345.1"/>
    </source>
</evidence>
<reference evidence="3" key="1">
    <citation type="submission" date="2023-06" db="EMBL/GenBank/DDBJ databases">
        <title>Genome-scale phylogeny and comparative genomics of the fungal order Sordariales.</title>
        <authorList>
            <consortium name="Lawrence Berkeley National Laboratory"/>
            <person name="Hensen N."/>
            <person name="Bonometti L."/>
            <person name="Westerberg I."/>
            <person name="Brannstrom I.O."/>
            <person name="Guillou S."/>
            <person name="Cros-Aarteil S."/>
            <person name="Calhoun S."/>
            <person name="Haridas S."/>
            <person name="Kuo A."/>
            <person name="Mondo S."/>
            <person name="Pangilinan J."/>
            <person name="Riley R."/>
            <person name="Labutti K."/>
            <person name="Andreopoulos B."/>
            <person name="Lipzen A."/>
            <person name="Chen C."/>
            <person name="Yanf M."/>
            <person name="Daum C."/>
            <person name="Ng V."/>
            <person name="Clum A."/>
            <person name="Steindorff A."/>
            <person name="Ohm R."/>
            <person name="Martin F."/>
            <person name="Silar P."/>
            <person name="Natvig D."/>
            <person name="Lalanne C."/>
            <person name="Gautier V."/>
            <person name="Ament-Velasquez S.L."/>
            <person name="Kruys A."/>
            <person name="Hutchinson M.I."/>
            <person name="Powell A.J."/>
            <person name="Barry K."/>
            <person name="Miller A.N."/>
            <person name="Grigoriev I.V."/>
            <person name="Debuchy R."/>
            <person name="Gladieux P."/>
            <person name="Thoren M.H."/>
            <person name="Johannesson H."/>
        </authorList>
    </citation>
    <scope>NUCLEOTIDE SEQUENCE</scope>
    <source>
        <strain evidence="3">CBS 540.89</strain>
    </source>
</reference>
<keyword evidence="4" id="KW-1185">Reference proteome</keyword>
<gene>
    <name evidence="3" type="ORF">B0T21DRAFT_288218</name>
</gene>
<evidence type="ECO:0000256" key="1">
    <source>
        <dbReference type="SAM" id="SignalP"/>
    </source>
</evidence>
<dbReference type="Proteomes" id="UP001172159">
    <property type="component" value="Unassembled WGS sequence"/>
</dbReference>
<name>A0AA40BLB6_9PEZI</name>
<keyword evidence="1" id="KW-0732">Signal</keyword>
<feature type="domain" description="Asl1-like glycosyl hydrolase catalytic" evidence="2">
    <location>
        <begin position="35"/>
        <end position="286"/>
    </location>
</feature>
<organism evidence="3 4">
    <name type="scientific">Apiosordaria backusii</name>
    <dbReference type="NCBI Taxonomy" id="314023"/>
    <lineage>
        <taxon>Eukaryota</taxon>
        <taxon>Fungi</taxon>
        <taxon>Dikarya</taxon>
        <taxon>Ascomycota</taxon>
        <taxon>Pezizomycotina</taxon>
        <taxon>Sordariomycetes</taxon>
        <taxon>Sordariomycetidae</taxon>
        <taxon>Sordariales</taxon>
        <taxon>Lasiosphaeriaceae</taxon>
        <taxon>Apiosordaria</taxon>
    </lineage>
</organism>
<feature type="chain" id="PRO_5041332355" evidence="1">
    <location>
        <begin position="25"/>
        <end position="328"/>
    </location>
</feature>
<keyword evidence="3" id="KW-0378">Hydrolase</keyword>
<dbReference type="PANTHER" id="PTHR34154">
    <property type="entry name" value="ALKALI-SENSITIVE LINKAGE PROTEIN 1"/>
    <property type="match status" value="1"/>
</dbReference>
<evidence type="ECO:0000313" key="4">
    <source>
        <dbReference type="Proteomes" id="UP001172159"/>
    </source>
</evidence>
<dbReference type="PANTHER" id="PTHR34154:SF3">
    <property type="entry name" value="ALKALI-SENSITIVE LINKAGE PROTEIN 1"/>
    <property type="match status" value="1"/>
</dbReference>
<dbReference type="InterPro" id="IPR017853">
    <property type="entry name" value="GH"/>
</dbReference>
<dbReference type="FunFam" id="3.20.20.80:FF:000207">
    <property type="entry name" value="Glycoside hydrolase family 128 protein"/>
    <property type="match status" value="1"/>
</dbReference>
<dbReference type="GO" id="GO:0009277">
    <property type="term" value="C:fungal-type cell wall"/>
    <property type="evidence" value="ECO:0007669"/>
    <property type="project" value="TreeGrafter"/>
</dbReference>
<dbReference type="Gene3D" id="3.20.20.80">
    <property type="entry name" value="Glycosidases"/>
    <property type="match status" value="1"/>
</dbReference>
<dbReference type="Pfam" id="PF11790">
    <property type="entry name" value="Glyco_hydro_cc"/>
    <property type="match status" value="1"/>
</dbReference>
<dbReference type="GO" id="GO:0071966">
    <property type="term" value="P:fungal-type cell wall polysaccharide metabolic process"/>
    <property type="evidence" value="ECO:0007669"/>
    <property type="project" value="TreeGrafter"/>
</dbReference>
<dbReference type="AlphaFoldDB" id="A0AA40BLB6"/>
<evidence type="ECO:0000259" key="2">
    <source>
        <dbReference type="Pfam" id="PF11790"/>
    </source>
</evidence>
<protein>
    <submittedName>
        <fullName evidence="3">Glycosyl hydrolase catalytic core-domain-containing protein</fullName>
    </submittedName>
</protein>